<dbReference type="InterPro" id="IPR015655">
    <property type="entry name" value="PP2C"/>
</dbReference>
<name>A0A5B9MIG7_9BACT</name>
<keyword evidence="3" id="KW-1185">Reference proteome</keyword>
<dbReference type="EMBL" id="CP036264">
    <property type="protein sequence ID" value="QEG00989.1"/>
    <property type="molecule type" value="Genomic_DNA"/>
</dbReference>
<dbReference type="KEGG" id="smam:Mal15_50650"/>
<protein>
    <submittedName>
        <fullName evidence="2">Serine/threonine phosphatase stp</fullName>
        <ecNumber evidence="2">3.1.3.16</ecNumber>
    </submittedName>
</protein>
<dbReference type="SUPFAM" id="SSF81606">
    <property type="entry name" value="PP2C-like"/>
    <property type="match status" value="1"/>
</dbReference>
<evidence type="ECO:0000313" key="2">
    <source>
        <dbReference type="EMBL" id="QEG00989.1"/>
    </source>
</evidence>
<dbReference type="InterPro" id="IPR036457">
    <property type="entry name" value="PPM-type-like_dom_sf"/>
</dbReference>
<dbReference type="AlphaFoldDB" id="A0A5B9MIG7"/>
<dbReference type="EC" id="3.1.3.16" evidence="2"/>
<feature type="domain" description="PPM-type phosphatase" evidence="1">
    <location>
        <begin position="30"/>
        <end position="269"/>
    </location>
</feature>
<accession>A0A5B9MIG7</accession>
<evidence type="ECO:0000313" key="3">
    <source>
        <dbReference type="Proteomes" id="UP000321353"/>
    </source>
</evidence>
<keyword evidence="2" id="KW-0378">Hydrolase</keyword>
<dbReference type="RefSeq" id="WP_147870136.1">
    <property type="nucleotide sequence ID" value="NZ_CP036264.1"/>
</dbReference>
<dbReference type="Gene3D" id="3.60.40.10">
    <property type="entry name" value="PPM-type phosphatase domain"/>
    <property type="match status" value="1"/>
</dbReference>
<organism evidence="2 3">
    <name type="scientific">Stieleria maiorica</name>
    <dbReference type="NCBI Taxonomy" id="2795974"/>
    <lineage>
        <taxon>Bacteria</taxon>
        <taxon>Pseudomonadati</taxon>
        <taxon>Planctomycetota</taxon>
        <taxon>Planctomycetia</taxon>
        <taxon>Pirellulales</taxon>
        <taxon>Pirellulaceae</taxon>
        <taxon>Stieleria</taxon>
    </lineage>
</organism>
<evidence type="ECO:0000259" key="1">
    <source>
        <dbReference type="PROSITE" id="PS51746"/>
    </source>
</evidence>
<dbReference type="SMART" id="SM00332">
    <property type="entry name" value="PP2Cc"/>
    <property type="match status" value="1"/>
</dbReference>
<dbReference type="CDD" id="cd00143">
    <property type="entry name" value="PP2Cc"/>
    <property type="match status" value="1"/>
</dbReference>
<sequence>MASSTFQRLDCHFVDDAACVEYGSESLGIRSAAASVCGGRDYNEDRVYRCDRSQVYLVADGMGGHHGGAMASQIAVETIPSVWRNSVFEHTLTYSGIQAAYGNSLDWAVGEMSAVARKHCQYEQMGCTLAAAFVYSGRMYYGNIGDCRVYLLQRNKLMRLTKDETLVQNMVDAGIISADEARSHRWRHIVTNGISVQGFKHSPRLRSAQIAEGDLVMLTSDGLTDELTDDEIEQIMRSCSDPQACVDQLIMAAIDREARDNVSCVVFQT</sequence>
<reference evidence="2 3" key="1">
    <citation type="submission" date="2019-02" db="EMBL/GenBank/DDBJ databases">
        <title>Planctomycetal bacteria perform biofilm scaping via a novel small molecule.</title>
        <authorList>
            <person name="Jeske O."/>
            <person name="Boedeker C."/>
            <person name="Wiegand S."/>
            <person name="Breitling P."/>
            <person name="Kallscheuer N."/>
            <person name="Jogler M."/>
            <person name="Rohde M."/>
            <person name="Petersen J."/>
            <person name="Medema M.H."/>
            <person name="Surup F."/>
            <person name="Jogler C."/>
        </authorList>
    </citation>
    <scope>NUCLEOTIDE SEQUENCE [LARGE SCALE GENOMIC DNA]</scope>
    <source>
        <strain evidence="2 3">Mal15</strain>
    </source>
</reference>
<dbReference type="SMART" id="SM00331">
    <property type="entry name" value="PP2C_SIG"/>
    <property type="match status" value="1"/>
</dbReference>
<proteinExistence type="predicted"/>
<dbReference type="PANTHER" id="PTHR13832:SF860">
    <property type="entry name" value="PROTEIN PHOSPHATASE PHPP"/>
    <property type="match status" value="1"/>
</dbReference>
<dbReference type="Proteomes" id="UP000321353">
    <property type="component" value="Chromosome"/>
</dbReference>
<dbReference type="Pfam" id="PF13672">
    <property type="entry name" value="PP2C_2"/>
    <property type="match status" value="1"/>
</dbReference>
<dbReference type="PANTHER" id="PTHR13832">
    <property type="entry name" value="PROTEIN PHOSPHATASE 2C"/>
    <property type="match status" value="1"/>
</dbReference>
<dbReference type="PROSITE" id="PS51746">
    <property type="entry name" value="PPM_2"/>
    <property type="match status" value="1"/>
</dbReference>
<gene>
    <name evidence="2" type="primary">stp_2</name>
    <name evidence="2" type="ORF">Mal15_50650</name>
</gene>
<dbReference type="GO" id="GO:0004722">
    <property type="term" value="F:protein serine/threonine phosphatase activity"/>
    <property type="evidence" value="ECO:0007669"/>
    <property type="project" value="UniProtKB-EC"/>
</dbReference>
<dbReference type="InterPro" id="IPR001932">
    <property type="entry name" value="PPM-type_phosphatase-like_dom"/>
</dbReference>